<dbReference type="FunFam" id="3.30.1370.100:FF:000001">
    <property type="entry name" value="Mismatch repair endonuclease pms1, putative"/>
    <property type="match status" value="1"/>
</dbReference>
<dbReference type="PANTHER" id="PTHR10073:SF52">
    <property type="entry name" value="MISMATCH REPAIR ENDONUCLEASE PMS2"/>
    <property type="match status" value="1"/>
</dbReference>
<sequence length="920" mass="98616">MMDEEPAPTASPAGSIRAIDRGTVHQICSGQVVLTLATAVKELVENSLDAGATSIEVRLKEHGAEVVEVSDNGSGVDEDNFQGLTLKHHTSKLQVFSDLASVETFGFRGEALSSLCALSELSVVTCARAASVGTRLVFDREGHVAQRCAVARTPGTTVTLAHLFSCLPVRHKEFLRSLKKEFSKMVHVLQAYCIMAAGVRIACSNQSGAGGKRSVVLATAGAPTMRENIAAVFGAKQLQTLLPLQQSTPSPELCEEFGLHTGELATTFQLSGFVSRCDHGAGRSSADRQFLFVNGRPCDLAKVSKLVNEVYHSYNRHQYPFLVLNIVSSTDLVDVNVTPDKRLVLLQEERLLLAVVKATLTSIYEPTLNQLPINTTPRAGHPASSAPRSTGGGPDRPPKALDAGKARAFSGLGRAFGFRPSLGFGRGSSDAAQPSPTSPEDCGSFSQEDCGKEAPGDSSQSDAGAQEEEESTVEGSVDDGSAPLLRCDSPHVGGCGEVGGAARGEDQCLEAVSVEKVEKEVRGGSPRILSVLASTSVGLGVLDRFHRTPCRTQQPGSVVLAPHSSGTPKRRRDMATVQLGGPAGRNRKAHMEEAEEAEEEATAQAEGPGRTVEAALTAPADGACTVDVAMRLARREVPVPFSLTRLRARACRATGGTDTPTGAVDPPGGCRFRAKISPSDNRAAEEELQKKFHKHMFAHMEVVGQFNLGFVVARLGPDLFIVDQHASDEKYNYETLRRDSATLHGQRLIAPLKLPLTAVGELVLMENLDIFRKNGFDFIIDEQAPATQRVRLTTLPVQRGWMFGVSDVEELVFLLSDRPGVMCRPSRVQQMLASKACRKSVMIGTALNATEMRRLLLHMGEMEQPWSCPHGRPTMRHLVNLDLLTGPGGRDGPQLQQQRRHQHAAASAVGPSDGQENADS</sequence>
<comment type="similarity">
    <text evidence="2">Belongs to the DNA mismatch repair MutL/HexB family.</text>
</comment>
<dbReference type="CDD" id="cd16926">
    <property type="entry name" value="HATPase_MutL-MLH-PMS-like"/>
    <property type="match status" value="1"/>
</dbReference>
<feature type="region of interest" description="Disordered" evidence="14">
    <location>
        <begin position="884"/>
        <end position="920"/>
    </location>
</feature>
<feature type="domain" description="DNA mismatch repair protein S5" evidence="16">
    <location>
        <begin position="229"/>
        <end position="365"/>
    </location>
</feature>
<protein>
    <recommendedName>
        <fullName evidence="11">Mismatch repair endonuclease PMS2</fullName>
    </recommendedName>
    <alternativeName>
        <fullName evidence="13">DNA mismatch repair protein PMS2</fullName>
    </alternativeName>
    <alternativeName>
        <fullName evidence="12">PMS1 protein homolog 2</fullName>
    </alternativeName>
</protein>
<name>A0AAJ7U081_PETMA</name>
<dbReference type="GO" id="GO:0030983">
    <property type="term" value="F:mismatched DNA binding"/>
    <property type="evidence" value="ECO:0007669"/>
    <property type="project" value="InterPro"/>
</dbReference>
<organism evidence="17 21">
    <name type="scientific">Petromyzon marinus</name>
    <name type="common">Sea lamprey</name>
    <dbReference type="NCBI Taxonomy" id="7757"/>
    <lineage>
        <taxon>Eukaryota</taxon>
        <taxon>Metazoa</taxon>
        <taxon>Chordata</taxon>
        <taxon>Craniata</taxon>
        <taxon>Vertebrata</taxon>
        <taxon>Cyclostomata</taxon>
        <taxon>Hyperoartia</taxon>
        <taxon>Petromyzontiformes</taxon>
        <taxon>Petromyzontidae</taxon>
        <taxon>Petromyzon</taxon>
    </lineage>
</organism>
<feature type="domain" description="MutL C-terminal dimerisation" evidence="15">
    <location>
        <begin position="702"/>
        <end position="847"/>
    </location>
</feature>
<evidence type="ECO:0000256" key="13">
    <source>
        <dbReference type="ARBA" id="ARBA00083250"/>
    </source>
</evidence>
<feature type="region of interest" description="Disordered" evidence="14">
    <location>
        <begin position="553"/>
        <end position="572"/>
    </location>
</feature>
<keyword evidence="9" id="KW-0539">Nucleus</keyword>
<evidence type="ECO:0000256" key="2">
    <source>
        <dbReference type="ARBA" id="ARBA00006082"/>
    </source>
</evidence>
<dbReference type="InterPro" id="IPR038973">
    <property type="entry name" value="MutL/Mlh/Pms-like"/>
</dbReference>
<evidence type="ECO:0000259" key="16">
    <source>
        <dbReference type="SMART" id="SM01340"/>
    </source>
</evidence>
<evidence type="ECO:0000259" key="15">
    <source>
        <dbReference type="SMART" id="SM00853"/>
    </source>
</evidence>
<dbReference type="InterPro" id="IPR037198">
    <property type="entry name" value="MutL_C_sf"/>
</dbReference>
<feature type="region of interest" description="Disordered" evidence="14">
    <location>
        <begin position="370"/>
        <end position="402"/>
    </location>
</feature>
<dbReference type="GO" id="GO:0140664">
    <property type="term" value="F:ATP-dependent DNA damage sensor activity"/>
    <property type="evidence" value="ECO:0007669"/>
    <property type="project" value="InterPro"/>
</dbReference>
<dbReference type="SUPFAM" id="SSF54211">
    <property type="entry name" value="Ribosomal protein S5 domain 2-like"/>
    <property type="match status" value="1"/>
</dbReference>
<dbReference type="SUPFAM" id="SSF118116">
    <property type="entry name" value="DNA mismatch repair protein MutL"/>
    <property type="match status" value="1"/>
</dbReference>
<evidence type="ECO:0000256" key="11">
    <source>
        <dbReference type="ARBA" id="ARBA00072579"/>
    </source>
</evidence>
<comment type="catalytic activity">
    <reaction evidence="10">
        <text>ATP + H2O = ADP + phosphate + H(+)</text>
        <dbReference type="Rhea" id="RHEA:13065"/>
        <dbReference type="ChEBI" id="CHEBI:15377"/>
        <dbReference type="ChEBI" id="CHEBI:15378"/>
        <dbReference type="ChEBI" id="CHEBI:30616"/>
        <dbReference type="ChEBI" id="CHEBI:43474"/>
        <dbReference type="ChEBI" id="CHEBI:456216"/>
    </reaction>
    <physiologicalReaction direction="left-to-right" evidence="10">
        <dbReference type="Rhea" id="RHEA:13066"/>
    </physiologicalReaction>
</comment>
<evidence type="ECO:0000256" key="12">
    <source>
        <dbReference type="ARBA" id="ARBA00077255"/>
    </source>
</evidence>
<dbReference type="CDD" id="cd03484">
    <property type="entry name" value="MutL_Trans_hPMS_2_like"/>
    <property type="match status" value="1"/>
</dbReference>
<dbReference type="InterPro" id="IPR002099">
    <property type="entry name" value="MutL/Mlh/PMS"/>
</dbReference>
<dbReference type="SMART" id="SM00853">
    <property type="entry name" value="MutL_C"/>
    <property type="match status" value="1"/>
</dbReference>
<dbReference type="CTD" id="5395"/>
<evidence type="ECO:0000256" key="14">
    <source>
        <dbReference type="SAM" id="MobiDB-lite"/>
    </source>
</evidence>
<dbReference type="Gene3D" id="3.30.565.10">
    <property type="entry name" value="Histidine kinase-like ATPase, C-terminal domain"/>
    <property type="match status" value="1"/>
</dbReference>
<feature type="region of interest" description="Disordered" evidence="14">
    <location>
        <begin position="579"/>
        <end position="609"/>
    </location>
</feature>
<dbReference type="InterPro" id="IPR036890">
    <property type="entry name" value="HATPase_C_sf"/>
</dbReference>
<keyword evidence="17" id="KW-1185">Reference proteome</keyword>
<dbReference type="NCBIfam" id="TIGR00585">
    <property type="entry name" value="mutl"/>
    <property type="match status" value="1"/>
</dbReference>
<evidence type="ECO:0000256" key="6">
    <source>
        <dbReference type="ARBA" id="ARBA00022763"/>
    </source>
</evidence>
<evidence type="ECO:0000256" key="10">
    <source>
        <dbReference type="ARBA" id="ARBA00048778"/>
    </source>
</evidence>
<feature type="region of interest" description="Disordered" evidence="14">
    <location>
        <begin position="424"/>
        <end position="485"/>
    </location>
</feature>
<dbReference type="Pfam" id="PF08676">
    <property type="entry name" value="MutL_C"/>
    <property type="match status" value="1"/>
</dbReference>
<keyword evidence="5 18" id="KW-0255">Endonuclease</keyword>
<evidence type="ECO:0000256" key="7">
    <source>
        <dbReference type="ARBA" id="ARBA00022801"/>
    </source>
</evidence>
<dbReference type="SMART" id="SM01340">
    <property type="entry name" value="DNA_mis_repair"/>
    <property type="match status" value="1"/>
</dbReference>
<dbReference type="FunFam" id="3.30.565.10:FF:000014">
    <property type="entry name" value="Mismatch repair endonuclease pms1, putative"/>
    <property type="match status" value="1"/>
</dbReference>
<dbReference type="InterPro" id="IPR014762">
    <property type="entry name" value="DNA_mismatch_repair_CS"/>
</dbReference>
<dbReference type="KEGG" id="pmrn:116951415"/>
<evidence type="ECO:0000313" key="18">
    <source>
        <dbReference type="RefSeq" id="XP_032825869.1"/>
    </source>
</evidence>
<dbReference type="GO" id="GO:0005524">
    <property type="term" value="F:ATP binding"/>
    <property type="evidence" value="ECO:0007669"/>
    <property type="project" value="UniProtKB-KW"/>
</dbReference>
<dbReference type="SUPFAM" id="SSF55874">
    <property type="entry name" value="ATPase domain of HSP90 chaperone/DNA topoisomerase II/histidine kinase"/>
    <property type="match status" value="1"/>
</dbReference>
<dbReference type="InterPro" id="IPR020568">
    <property type="entry name" value="Ribosomal_Su5_D2-typ_SF"/>
</dbReference>
<evidence type="ECO:0000256" key="1">
    <source>
        <dbReference type="ARBA" id="ARBA00004123"/>
    </source>
</evidence>
<dbReference type="InterPro" id="IPR042120">
    <property type="entry name" value="MutL_C_dimsub"/>
</dbReference>
<keyword evidence="8" id="KW-0067">ATP-binding</keyword>
<evidence type="ECO:0000313" key="21">
    <source>
        <dbReference type="RefSeq" id="XP_032825872.1"/>
    </source>
</evidence>
<dbReference type="GO" id="GO:0004519">
    <property type="term" value="F:endonuclease activity"/>
    <property type="evidence" value="ECO:0007669"/>
    <property type="project" value="UniProtKB-KW"/>
</dbReference>
<dbReference type="InterPro" id="IPR042121">
    <property type="entry name" value="MutL_C_regsub"/>
</dbReference>
<dbReference type="InterPro" id="IPR013507">
    <property type="entry name" value="DNA_mismatch_S5_2-like"/>
</dbReference>
<evidence type="ECO:0000256" key="4">
    <source>
        <dbReference type="ARBA" id="ARBA00022741"/>
    </source>
</evidence>
<dbReference type="RefSeq" id="XP_032825871.1">
    <property type="nucleotide sequence ID" value="XM_032969980.1"/>
</dbReference>
<dbReference type="RefSeq" id="XP_032825872.1">
    <property type="nucleotide sequence ID" value="XM_032969981.1"/>
</dbReference>
<gene>
    <name evidence="18 19 20 21" type="primary">PMS2</name>
</gene>
<evidence type="ECO:0000256" key="9">
    <source>
        <dbReference type="ARBA" id="ARBA00023242"/>
    </source>
</evidence>
<dbReference type="RefSeq" id="XP_032825869.1">
    <property type="nucleotide sequence ID" value="XM_032969978.1"/>
</dbReference>
<dbReference type="InterPro" id="IPR014721">
    <property type="entry name" value="Ribsml_uS5_D2-typ_fold_subgr"/>
</dbReference>
<evidence type="ECO:0000256" key="3">
    <source>
        <dbReference type="ARBA" id="ARBA00022722"/>
    </source>
</evidence>
<dbReference type="Pfam" id="PF01119">
    <property type="entry name" value="DNA_mis_repair"/>
    <property type="match status" value="1"/>
</dbReference>
<reference evidence="18 19" key="1">
    <citation type="submission" date="2025-04" db="UniProtKB">
        <authorList>
            <consortium name="RefSeq"/>
        </authorList>
    </citation>
    <scope>IDENTIFICATION</scope>
    <source>
        <tissue evidence="18 19">Sperm</tissue>
    </source>
</reference>
<keyword evidence="4" id="KW-0547">Nucleotide-binding</keyword>
<keyword evidence="3" id="KW-0540">Nuclease</keyword>
<dbReference type="GO" id="GO:0032389">
    <property type="term" value="C:MutLalpha complex"/>
    <property type="evidence" value="ECO:0007669"/>
    <property type="project" value="TreeGrafter"/>
</dbReference>
<dbReference type="RefSeq" id="XP_032825870.1">
    <property type="nucleotide sequence ID" value="XM_032969979.1"/>
</dbReference>
<dbReference type="Gene3D" id="3.30.1370.100">
    <property type="entry name" value="MutL, C-terminal domain, regulatory subdomain"/>
    <property type="match status" value="1"/>
</dbReference>
<dbReference type="GO" id="GO:0006298">
    <property type="term" value="P:mismatch repair"/>
    <property type="evidence" value="ECO:0007669"/>
    <property type="project" value="InterPro"/>
</dbReference>
<accession>A0AAJ7U081</accession>
<evidence type="ECO:0000313" key="20">
    <source>
        <dbReference type="RefSeq" id="XP_032825871.1"/>
    </source>
</evidence>
<evidence type="ECO:0000256" key="5">
    <source>
        <dbReference type="ARBA" id="ARBA00022759"/>
    </source>
</evidence>
<keyword evidence="7" id="KW-0378">Hydrolase</keyword>
<proteinExistence type="inferred from homology"/>
<dbReference type="FunFam" id="3.30.230.10:FF:000032">
    <property type="entry name" value="mismatch repair endonuclease PMS2 isoform X2"/>
    <property type="match status" value="1"/>
</dbReference>
<dbReference type="PROSITE" id="PS00058">
    <property type="entry name" value="DNA_MISMATCH_REPAIR_1"/>
    <property type="match status" value="1"/>
</dbReference>
<dbReference type="Pfam" id="PF13589">
    <property type="entry name" value="HATPase_c_3"/>
    <property type="match status" value="1"/>
</dbReference>
<evidence type="ECO:0000313" key="19">
    <source>
        <dbReference type="RefSeq" id="XP_032825870.1"/>
    </source>
</evidence>
<evidence type="ECO:0000313" key="17">
    <source>
        <dbReference type="Proteomes" id="UP001318040"/>
    </source>
</evidence>
<dbReference type="PANTHER" id="PTHR10073">
    <property type="entry name" value="DNA MISMATCH REPAIR PROTEIN MLH, PMS, MUTL"/>
    <property type="match status" value="1"/>
</dbReference>
<dbReference type="FunFam" id="3.30.1540.20:FF:000019">
    <property type="entry name" value="PMS1 homolog 2, mismatch repair system component"/>
    <property type="match status" value="1"/>
</dbReference>
<evidence type="ECO:0000256" key="8">
    <source>
        <dbReference type="ARBA" id="ARBA00022840"/>
    </source>
</evidence>
<dbReference type="AlphaFoldDB" id="A0AAJ7U081"/>
<dbReference type="Gene3D" id="3.30.1540.20">
    <property type="entry name" value="MutL, C-terminal domain, dimerisation subdomain"/>
    <property type="match status" value="1"/>
</dbReference>
<dbReference type="GO" id="GO:0016887">
    <property type="term" value="F:ATP hydrolysis activity"/>
    <property type="evidence" value="ECO:0007669"/>
    <property type="project" value="InterPro"/>
</dbReference>
<keyword evidence="6" id="KW-0227">DNA damage</keyword>
<dbReference type="GeneID" id="116951415"/>
<dbReference type="Gene3D" id="3.30.230.10">
    <property type="match status" value="1"/>
</dbReference>
<comment type="subcellular location">
    <subcellularLocation>
        <location evidence="1">Nucleus</location>
    </subcellularLocation>
</comment>
<dbReference type="Proteomes" id="UP001318040">
    <property type="component" value="Chromosome 43"/>
</dbReference>
<dbReference type="InterPro" id="IPR014790">
    <property type="entry name" value="MutL_C"/>
</dbReference>